<dbReference type="InterPro" id="IPR057737">
    <property type="entry name" value="Condensation_MtbB-like"/>
</dbReference>
<dbReference type="GO" id="GO:0043041">
    <property type="term" value="P:amino acid activation for nonribosomal peptide biosynthetic process"/>
    <property type="evidence" value="ECO:0007669"/>
    <property type="project" value="TreeGrafter"/>
</dbReference>
<keyword evidence="7" id="KW-0436">Ligase</keyword>
<dbReference type="Proteomes" id="UP000466431">
    <property type="component" value="Chromosome"/>
</dbReference>
<evidence type="ECO:0000313" key="12">
    <source>
        <dbReference type="Proteomes" id="UP000466431"/>
    </source>
</evidence>
<dbReference type="FunFam" id="3.30.559.30:FF:000006">
    <property type="entry name" value="Yersiniabactin polyketide/non-ribosomal peptide synthetase"/>
    <property type="match status" value="1"/>
</dbReference>
<evidence type="ECO:0000256" key="6">
    <source>
        <dbReference type="ARBA" id="ARBA00022553"/>
    </source>
</evidence>
<evidence type="ECO:0000256" key="4">
    <source>
        <dbReference type="ARBA" id="ARBA00016743"/>
    </source>
</evidence>
<organism evidence="11 12">
    <name type="scientific">Mycolicibacterium celeriflavum</name>
    <name type="common">Mycobacterium celeriflavum</name>
    <dbReference type="NCBI Taxonomy" id="1249101"/>
    <lineage>
        <taxon>Bacteria</taxon>
        <taxon>Bacillati</taxon>
        <taxon>Actinomycetota</taxon>
        <taxon>Actinomycetes</taxon>
        <taxon>Mycobacteriales</taxon>
        <taxon>Mycobacteriaceae</taxon>
        <taxon>Mycolicibacterium</taxon>
    </lineage>
</organism>
<dbReference type="GO" id="GO:0005737">
    <property type="term" value="C:cytoplasm"/>
    <property type="evidence" value="ECO:0007669"/>
    <property type="project" value="TreeGrafter"/>
</dbReference>
<dbReference type="PANTHER" id="PTHR45527:SF10">
    <property type="entry name" value="PYOCHELIN SYNTHASE PCHF"/>
    <property type="match status" value="1"/>
</dbReference>
<dbReference type="Gene3D" id="1.10.1200.10">
    <property type="entry name" value="ACP-like"/>
    <property type="match status" value="2"/>
</dbReference>
<dbReference type="InterPro" id="IPR042099">
    <property type="entry name" value="ANL_N_sf"/>
</dbReference>
<evidence type="ECO:0000256" key="7">
    <source>
        <dbReference type="ARBA" id="ARBA00022598"/>
    </source>
</evidence>
<dbReference type="Gene3D" id="3.40.50.12780">
    <property type="entry name" value="N-terminal domain of ligase-like"/>
    <property type="match status" value="1"/>
</dbReference>
<dbReference type="EMBL" id="AP022591">
    <property type="protein sequence ID" value="BBY41942.1"/>
    <property type="molecule type" value="Genomic_DNA"/>
</dbReference>
<protein>
    <recommendedName>
        <fullName evidence="4">Phenyloxazoline synthase MbtB</fullName>
    </recommendedName>
    <alternativeName>
        <fullName evidence="9">Mycobactin synthetase protein B</fullName>
    </alternativeName>
</protein>
<dbReference type="SUPFAM" id="SSF47336">
    <property type="entry name" value="ACP-like"/>
    <property type="match status" value="2"/>
</dbReference>
<dbReference type="InterPro" id="IPR010071">
    <property type="entry name" value="AA_adenyl_dom"/>
</dbReference>
<keyword evidence="5" id="KW-0596">Phosphopantetheine</keyword>
<accession>A0A1X0BXJ8</accession>
<sequence length="1166" mass="124929">MGVGETGPASTESAPSPGPADRTVREEVAELLGVSPDDVDPDADLIASGLDSIRMMSLSGRWRKQGIDVNFAALAENPTVAAWSALVSGRSNGGGPDRLAEPAHQGDENEPFPLAPMQHAMWLGRNDDQQLGGVAAHLYVEFDGAGVDPERLQAAATKLVARHPMLRVEILPDGTQRIGERGLPVTVHDLRDLDPEAAEQRLEAIRHDKSHQILDGDVLELSLSLRPDGRTRLHVDMDMNAADAVSYRKFMADLAVFYRGGDLPRLGYTYREYRAALTAADPGPSAEDLQWWAERIPELPESPALPLIPPAEQRDPRRSVRLWHIFDVATRDALFAAAHRRGITPAMAVAASYANALARWSSGPRFLLNLPMFGREPFHPDVEKLVGCFTSSLMLDIDLANTRTPAQRARAVQETLHNTARHWRYSGLSVLRDLGRHRGNQVLAPIVYTSALGLGDLFAGDVTDQFGAPVWTISQGPQVLIDAQATPLADGLMINWDVRVDAFRPGVADAMFAYHLAELSRLATDDAAWDAPDPPAVPEAQRAVRQAVNSAAAPPSGEAIHDGFFRKALVAPDAPAVFSRDGDLTYGELRNRALGVTAALRDNGVAPGDLVALIGPKCAEQIPAALGILAAGAAYLPIGADQPAERTARILDSSAVAAVLLCGGADTVHADVPVLTVAEATARATDVQPADVDPNALAYVLFTSGSTGEPKGVELAHDAVMNTVEFVTDHFGIDAGDRSLALASLEADMSVLEIFAMLRAGGAVVVVDEDQRRDPDTWARLIQQHGVTFLNWMPGWLDMLLEVGGDRLAGLRVVLLGGDWVRPELVRVLRRSAPGVRAAGLGGATETAVHGTICEVDDPPAHWTSVPYGTPLPNNACRVVAADGSDCPDWVPGELWFTGRGIASGYRGRPDLTAEKFVEHDGRTWYRTGDLVRYLPDGTLEFVGRVDHRVKISGYRIELGEVEAALKRVGGVDAAVAAVIPGERDVLAAVVRTDDAAVDARSVTAAMADLVPAHMIPKVIVVADRIPFTVNGKIDRQAVARLLADAELPEAQVYRAPATPLESALVAIVAEVLDIETGKVGVDDDFFALGGDSVLATQVIARVRDWLDTPTVLVTDMFAARRVAKLAERLIGREADTERLDAVAEVYLEVAEMDSAAVLSELESSA</sequence>
<dbReference type="PROSITE" id="PS00012">
    <property type="entry name" value="PHOSPHOPANTETHEINE"/>
    <property type="match status" value="1"/>
</dbReference>
<comment type="cofactor">
    <cofactor evidence="1">
        <name>pantetheine 4'-phosphate</name>
        <dbReference type="ChEBI" id="CHEBI:47942"/>
    </cofactor>
</comment>
<dbReference type="Gene3D" id="3.30.559.10">
    <property type="entry name" value="Chloramphenicol acetyltransferase-like domain"/>
    <property type="match status" value="1"/>
</dbReference>
<gene>
    <name evidence="11" type="primary">mbtB</name>
    <name evidence="11" type="ORF">MCEL_02370</name>
</gene>
<dbReference type="Gene3D" id="3.30.300.30">
    <property type="match status" value="1"/>
</dbReference>
<evidence type="ECO:0000256" key="1">
    <source>
        <dbReference type="ARBA" id="ARBA00001957"/>
    </source>
</evidence>
<evidence type="ECO:0000256" key="8">
    <source>
        <dbReference type="ARBA" id="ARBA00022737"/>
    </source>
</evidence>
<comment type="pathway">
    <text evidence="2">Siderophore biosynthesis; mycobactin biosynthesis.</text>
</comment>
<evidence type="ECO:0000259" key="10">
    <source>
        <dbReference type="PROSITE" id="PS50075"/>
    </source>
</evidence>
<comment type="similarity">
    <text evidence="3">Belongs to the ATP-dependent AMP-binding enzyme family. MbtB subfamily.</text>
</comment>
<dbReference type="STRING" id="1249101.BST21_07940"/>
<dbReference type="GO" id="GO:0016874">
    <property type="term" value="F:ligase activity"/>
    <property type="evidence" value="ECO:0007669"/>
    <property type="project" value="UniProtKB-KW"/>
</dbReference>
<dbReference type="Pfam" id="PF00668">
    <property type="entry name" value="Condensation"/>
    <property type="match status" value="1"/>
</dbReference>
<dbReference type="CDD" id="cd19535">
    <property type="entry name" value="Cyc_NRPS"/>
    <property type="match status" value="1"/>
</dbReference>
<dbReference type="PROSITE" id="PS00455">
    <property type="entry name" value="AMP_BINDING"/>
    <property type="match status" value="1"/>
</dbReference>
<reference evidence="11 12" key="1">
    <citation type="journal article" date="2019" name="Emerg. Microbes Infect.">
        <title>Comprehensive subspecies identification of 175 nontuberculous mycobacteria species based on 7547 genomic profiles.</title>
        <authorList>
            <person name="Matsumoto Y."/>
            <person name="Kinjo T."/>
            <person name="Motooka D."/>
            <person name="Nabeya D."/>
            <person name="Jung N."/>
            <person name="Uechi K."/>
            <person name="Horii T."/>
            <person name="Iida T."/>
            <person name="Fujita J."/>
            <person name="Nakamura S."/>
        </authorList>
    </citation>
    <scope>NUCLEOTIDE SEQUENCE [LARGE SCALE GENOMIC DNA]</scope>
    <source>
        <strain evidence="11 12">JCM 18439</strain>
    </source>
</reference>
<evidence type="ECO:0000256" key="9">
    <source>
        <dbReference type="ARBA" id="ARBA00033440"/>
    </source>
</evidence>
<name>A0A1X0BXJ8_MYCCF</name>
<keyword evidence="12" id="KW-1185">Reference proteome</keyword>
<keyword evidence="6" id="KW-0597">Phosphoprotein</keyword>
<dbReference type="FunFam" id="3.30.559.10:FF:000023">
    <property type="entry name" value="Non-ribosomal peptide synthetase"/>
    <property type="match status" value="1"/>
</dbReference>
<dbReference type="NCBIfam" id="TIGR01733">
    <property type="entry name" value="AA-adenyl-dom"/>
    <property type="match status" value="1"/>
</dbReference>
<dbReference type="GO" id="GO:0000036">
    <property type="term" value="F:acyl carrier activity"/>
    <property type="evidence" value="ECO:0007669"/>
    <property type="project" value="TreeGrafter"/>
</dbReference>
<evidence type="ECO:0000256" key="2">
    <source>
        <dbReference type="ARBA" id="ARBA00005102"/>
    </source>
</evidence>
<dbReference type="FunFam" id="3.40.50.12780:FF:000012">
    <property type="entry name" value="Non-ribosomal peptide synthetase"/>
    <property type="match status" value="1"/>
</dbReference>
<dbReference type="PANTHER" id="PTHR45527">
    <property type="entry name" value="NONRIBOSOMAL PEPTIDE SYNTHETASE"/>
    <property type="match status" value="1"/>
</dbReference>
<dbReference type="SMART" id="SM00823">
    <property type="entry name" value="PKS_PP"/>
    <property type="match status" value="2"/>
</dbReference>
<feature type="domain" description="Carrier" evidence="10">
    <location>
        <begin position="1056"/>
        <end position="1134"/>
    </location>
</feature>
<dbReference type="PROSITE" id="PS50075">
    <property type="entry name" value="CARRIER"/>
    <property type="match status" value="2"/>
</dbReference>
<dbReference type="InterPro" id="IPR009081">
    <property type="entry name" value="PP-bd_ACP"/>
</dbReference>
<proteinExistence type="inferred from homology"/>
<dbReference type="AlphaFoldDB" id="A0A1X0BXJ8"/>
<dbReference type="UniPathway" id="UPA00011"/>
<dbReference type="Pfam" id="PF00550">
    <property type="entry name" value="PP-binding"/>
    <property type="match status" value="2"/>
</dbReference>
<dbReference type="InterPro" id="IPR020806">
    <property type="entry name" value="PKS_PP-bd"/>
</dbReference>
<evidence type="ECO:0000313" key="11">
    <source>
        <dbReference type="EMBL" id="BBY41942.1"/>
    </source>
</evidence>
<evidence type="ECO:0000256" key="5">
    <source>
        <dbReference type="ARBA" id="ARBA00022450"/>
    </source>
</evidence>
<dbReference type="InterPro" id="IPR001242">
    <property type="entry name" value="Condensation_dom"/>
</dbReference>
<dbReference type="SUPFAM" id="SSF56801">
    <property type="entry name" value="Acetyl-CoA synthetase-like"/>
    <property type="match status" value="1"/>
</dbReference>
<dbReference type="Pfam" id="PF00501">
    <property type="entry name" value="AMP-binding"/>
    <property type="match status" value="1"/>
</dbReference>
<dbReference type="InterPro" id="IPR036736">
    <property type="entry name" value="ACP-like_sf"/>
</dbReference>
<keyword evidence="8" id="KW-0677">Repeat</keyword>
<dbReference type="FunFam" id="1.10.1200.10:FF:000016">
    <property type="entry name" value="Non-ribosomal peptide synthase"/>
    <property type="match status" value="1"/>
</dbReference>
<dbReference type="GO" id="GO:0031177">
    <property type="term" value="F:phosphopantetheine binding"/>
    <property type="evidence" value="ECO:0007669"/>
    <property type="project" value="InterPro"/>
</dbReference>
<dbReference type="InterPro" id="IPR045851">
    <property type="entry name" value="AMP-bd_C_sf"/>
</dbReference>
<dbReference type="RefSeq" id="WP_264007135.1">
    <property type="nucleotide sequence ID" value="NZ_AP022591.1"/>
</dbReference>
<evidence type="ECO:0000256" key="3">
    <source>
        <dbReference type="ARBA" id="ARBA00007380"/>
    </source>
</evidence>
<dbReference type="InterPro" id="IPR023213">
    <property type="entry name" value="CAT-like_dom_sf"/>
</dbReference>
<dbReference type="GO" id="GO:0044550">
    <property type="term" value="P:secondary metabolite biosynthetic process"/>
    <property type="evidence" value="ECO:0007669"/>
    <property type="project" value="TreeGrafter"/>
</dbReference>
<dbReference type="InterPro" id="IPR006162">
    <property type="entry name" value="Ppantetheine_attach_site"/>
</dbReference>
<feature type="domain" description="Carrier" evidence="10">
    <location>
        <begin position="18"/>
        <end position="91"/>
    </location>
</feature>
<dbReference type="SUPFAM" id="SSF52777">
    <property type="entry name" value="CoA-dependent acyltransferases"/>
    <property type="match status" value="2"/>
</dbReference>
<dbReference type="KEGG" id="mcee:MCEL_02370"/>
<dbReference type="Gene3D" id="3.30.559.30">
    <property type="entry name" value="Nonribosomal peptide synthetase, condensation domain"/>
    <property type="match status" value="1"/>
</dbReference>
<dbReference type="InterPro" id="IPR020845">
    <property type="entry name" value="AMP-binding_CS"/>
</dbReference>
<dbReference type="InterPro" id="IPR000873">
    <property type="entry name" value="AMP-dep_synth/lig_dom"/>
</dbReference>